<dbReference type="AlphaFoldDB" id="A0A6A6SQF9"/>
<evidence type="ECO:0000256" key="1">
    <source>
        <dbReference type="ARBA" id="ARBA00005060"/>
    </source>
</evidence>
<dbReference type="FunFam" id="3.90.226.10:FF:000110">
    <property type="entry name" value="Propionyl-CoA carboxylase, putative"/>
    <property type="match status" value="1"/>
</dbReference>
<gene>
    <name evidence="11" type="ORF">K491DRAFT_611348</name>
</gene>
<reference evidence="11" key="1">
    <citation type="journal article" date="2020" name="Stud. Mycol.">
        <title>101 Dothideomycetes genomes: a test case for predicting lifestyles and emergence of pathogens.</title>
        <authorList>
            <person name="Haridas S."/>
            <person name="Albert R."/>
            <person name="Binder M."/>
            <person name="Bloem J."/>
            <person name="Labutti K."/>
            <person name="Salamov A."/>
            <person name="Andreopoulos B."/>
            <person name="Baker S."/>
            <person name="Barry K."/>
            <person name="Bills G."/>
            <person name="Bluhm B."/>
            <person name="Cannon C."/>
            <person name="Castanera R."/>
            <person name="Culley D."/>
            <person name="Daum C."/>
            <person name="Ezra D."/>
            <person name="Gonzalez J."/>
            <person name="Henrissat B."/>
            <person name="Kuo A."/>
            <person name="Liang C."/>
            <person name="Lipzen A."/>
            <person name="Lutzoni F."/>
            <person name="Magnuson J."/>
            <person name="Mondo S."/>
            <person name="Nolan M."/>
            <person name="Ohm R."/>
            <person name="Pangilinan J."/>
            <person name="Park H.-J."/>
            <person name="Ramirez L."/>
            <person name="Alfaro M."/>
            <person name="Sun H."/>
            <person name="Tritt A."/>
            <person name="Yoshinaga Y."/>
            <person name="Zwiers L.-H."/>
            <person name="Turgeon B."/>
            <person name="Goodwin S."/>
            <person name="Spatafora J."/>
            <person name="Crous P."/>
            <person name="Grigoriev I."/>
        </authorList>
    </citation>
    <scope>NUCLEOTIDE SEQUENCE</scope>
    <source>
        <strain evidence="11">CBS 122681</strain>
    </source>
</reference>
<dbReference type="InterPro" id="IPR029045">
    <property type="entry name" value="ClpP/crotonase-like_dom_sf"/>
</dbReference>
<dbReference type="EC" id="6.4.1.3" evidence="2"/>
<feature type="region of interest" description="Disordered" evidence="8">
    <location>
        <begin position="1"/>
        <end position="51"/>
    </location>
</feature>
<dbReference type="PROSITE" id="PS50989">
    <property type="entry name" value="COA_CT_CTER"/>
    <property type="match status" value="1"/>
</dbReference>
<dbReference type="Gene3D" id="3.90.226.10">
    <property type="entry name" value="2-enoyl-CoA Hydratase, Chain A, domain 1"/>
    <property type="match status" value="2"/>
</dbReference>
<dbReference type="GO" id="GO:0004658">
    <property type="term" value="F:propionyl-CoA carboxylase activity"/>
    <property type="evidence" value="ECO:0007669"/>
    <property type="project" value="UniProtKB-EC"/>
</dbReference>
<comment type="pathway">
    <text evidence="1">Metabolic intermediate metabolism; propanoyl-CoA degradation; succinyl-CoA from propanoyl-CoA: step 1/3.</text>
</comment>
<protein>
    <recommendedName>
        <fullName evidence="4">Propionyl-CoA carboxylase beta chain, mitochondrial</fullName>
        <ecNumber evidence="2">6.4.1.3</ecNumber>
    </recommendedName>
    <alternativeName>
        <fullName evidence="5">Propanoyl-CoA:carbon dioxide ligase subunit beta</fullName>
    </alternativeName>
</protein>
<dbReference type="InterPro" id="IPR011763">
    <property type="entry name" value="COA_CT_C"/>
</dbReference>
<dbReference type="OrthoDB" id="439921at2759"/>
<evidence type="ECO:0000313" key="12">
    <source>
        <dbReference type="Proteomes" id="UP000799324"/>
    </source>
</evidence>
<evidence type="ECO:0000256" key="5">
    <source>
        <dbReference type="ARBA" id="ARBA00042797"/>
    </source>
</evidence>
<evidence type="ECO:0000256" key="6">
    <source>
        <dbReference type="ARBA" id="ARBA00048208"/>
    </source>
</evidence>
<comment type="subunit">
    <text evidence="3">The holoenzyme is a dodecamer composed of 6 PCCA/alpha subunits and 6 PCCB/beta subunits.</text>
</comment>
<evidence type="ECO:0000256" key="7">
    <source>
        <dbReference type="ARBA" id="ARBA00049495"/>
    </source>
</evidence>
<sequence length="587" mass="63848">MAGDDPPSSGSEDASKPSSSTAKDRLAQVSNHVAPNTPKRRRKRDADSELPADYSDILGQIATLRKIAATPDTNNRGYVRQKQAGKLWVRERVEALLDPGSFQEVGSVSGTVSWKQLGPTKEEPEDYVPSNNVQGFGRLRGRKIVFTADDFSIRAGHADGALMDKTVYMEKLSIALKLPIVKLVDGSSGGGSVTTIRSTGFSYVPPLPSFAQAVQQLNMGIPNLGAVLGPAIGFGAARVVACHFSVMAADIGSLFNAGPNVVKNATFEEGLSFTDLGGPSMHCTNGTIDNLAPDEAGCFEQMRTVLSYLPDCGTKLPPFIECSDPIDRASETLRSVIPRARNRMYKPRSIIAEVVDKGSFFEIGSLWGTTAIVGLARFGGRPAGIVSLNCEVNAGALDALGSQKITRMLKFLDVFNIPLVQFVDVPGYAIGTIAERTATMRHGVTLATTYYSTTMPIFSVIVRRVYGVAGGVMLDCRDPRMRVAWPSGVWGSLPLEGGIEVGHSFELKEIERRDGKEKREERYKELENEYRRLMNPVRTANKFGIEEIIDPAFTRRVCVEWVSHVYEALLPARILERVAGKLKPSFA</sequence>
<dbReference type="EMBL" id="MU004502">
    <property type="protein sequence ID" value="KAF2649211.1"/>
    <property type="molecule type" value="Genomic_DNA"/>
</dbReference>
<evidence type="ECO:0000256" key="3">
    <source>
        <dbReference type="ARBA" id="ARBA00038567"/>
    </source>
</evidence>
<dbReference type="PANTHER" id="PTHR43842:SF2">
    <property type="entry name" value="PROPIONYL-COA CARBOXYLASE BETA CHAIN, MITOCHONDRIAL"/>
    <property type="match status" value="1"/>
</dbReference>
<feature type="domain" description="CoA carboxyltransferase C-terminal" evidence="10">
    <location>
        <begin position="325"/>
        <end position="584"/>
    </location>
</feature>
<dbReference type="UniPathway" id="UPA00363">
    <property type="reaction ID" value="UER00861"/>
</dbReference>
<keyword evidence="12" id="KW-1185">Reference proteome</keyword>
<dbReference type="GO" id="GO:0006552">
    <property type="term" value="P:L-leucine catabolic process"/>
    <property type="evidence" value="ECO:0007669"/>
    <property type="project" value="UniProtKB-UniPathway"/>
</dbReference>
<comment type="catalytic activity">
    <reaction evidence="6">
        <text>butanoyl-CoA + hydrogencarbonate + ATP = (2S)-ethylmalonyl-CoA + ADP + phosphate + H(+)</text>
        <dbReference type="Rhea" id="RHEA:59520"/>
        <dbReference type="ChEBI" id="CHEBI:15378"/>
        <dbReference type="ChEBI" id="CHEBI:17544"/>
        <dbReference type="ChEBI" id="CHEBI:30616"/>
        <dbReference type="ChEBI" id="CHEBI:43474"/>
        <dbReference type="ChEBI" id="CHEBI:57371"/>
        <dbReference type="ChEBI" id="CHEBI:60909"/>
        <dbReference type="ChEBI" id="CHEBI:456216"/>
    </reaction>
    <physiologicalReaction direction="left-to-right" evidence="6">
        <dbReference type="Rhea" id="RHEA:59521"/>
    </physiologicalReaction>
</comment>
<organism evidence="11 12">
    <name type="scientific">Lophiostoma macrostomum CBS 122681</name>
    <dbReference type="NCBI Taxonomy" id="1314788"/>
    <lineage>
        <taxon>Eukaryota</taxon>
        <taxon>Fungi</taxon>
        <taxon>Dikarya</taxon>
        <taxon>Ascomycota</taxon>
        <taxon>Pezizomycotina</taxon>
        <taxon>Dothideomycetes</taxon>
        <taxon>Pleosporomycetidae</taxon>
        <taxon>Pleosporales</taxon>
        <taxon>Lophiostomataceae</taxon>
        <taxon>Lophiostoma</taxon>
    </lineage>
</organism>
<comment type="catalytic activity">
    <reaction evidence="7">
        <text>propanoyl-CoA + hydrogencarbonate + ATP = (S)-methylmalonyl-CoA + ADP + phosphate + H(+)</text>
        <dbReference type="Rhea" id="RHEA:23720"/>
        <dbReference type="ChEBI" id="CHEBI:15378"/>
        <dbReference type="ChEBI" id="CHEBI:17544"/>
        <dbReference type="ChEBI" id="CHEBI:30616"/>
        <dbReference type="ChEBI" id="CHEBI:43474"/>
        <dbReference type="ChEBI" id="CHEBI:57327"/>
        <dbReference type="ChEBI" id="CHEBI:57392"/>
        <dbReference type="ChEBI" id="CHEBI:456216"/>
        <dbReference type="EC" id="6.4.1.3"/>
    </reaction>
    <physiologicalReaction direction="left-to-right" evidence="7">
        <dbReference type="Rhea" id="RHEA:23721"/>
    </physiologicalReaction>
</comment>
<dbReference type="PROSITE" id="PS50980">
    <property type="entry name" value="COA_CT_NTER"/>
    <property type="match status" value="1"/>
</dbReference>
<evidence type="ECO:0000259" key="10">
    <source>
        <dbReference type="PROSITE" id="PS50989"/>
    </source>
</evidence>
<evidence type="ECO:0000313" key="11">
    <source>
        <dbReference type="EMBL" id="KAF2649211.1"/>
    </source>
</evidence>
<dbReference type="InterPro" id="IPR051047">
    <property type="entry name" value="AccD/PCCB"/>
</dbReference>
<evidence type="ECO:0000256" key="4">
    <source>
        <dbReference type="ARBA" id="ARBA00041138"/>
    </source>
</evidence>
<accession>A0A6A6SQF9</accession>
<dbReference type="PANTHER" id="PTHR43842">
    <property type="entry name" value="PROPIONYL-COA CARBOXYLASE BETA CHAIN"/>
    <property type="match status" value="1"/>
</dbReference>
<proteinExistence type="predicted"/>
<name>A0A6A6SQF9_9PLEO</name>
<evidence type="ECO:0000259" key="9">
    <source>
        <dbReference type="PROSITE" id="PS50980"/>
    </source>
</evidence>
<feature type="domain" description="CoA carboxyltransferase N-terminal" evidence="9">
    <location>
        <begin position="51"/>
        <end position="321"/>
    </location>
</feature>
<feature type="compositionally biased region" description="Polar residues" evidence="8">
    <location>
        <begin position="8"/>
        <end position="21"/>
    </location>
</feature>
<dbReference type="Pfam" id="PF01039">
    <property type="entry name" value="Carboxyl_trans"/>
    <property type="match status" value="1"/>
</dbReference>
<dbReference type="Proteomes" id="UP000799324">
    <property type="component" value="Unassembled WGS sequence"/>
</dbReference>
<dbReference type="InterPro" id="IPR011762">
    <property type="entry name" value="COA_CT_N"/>
</dbReference>
<evidence type="ECO:0000256" key="2">
    <source>
        <dbReference type="ARBA" id="ARBA00013050"/>
    </source>
</evidence>
<dbReference type="InterPro" id="IPR034733">
    <property type="entry name" value="AcCoA_carboxyl_beta"/>
</dbReference>
<dbReference type="SUPFAM" id="SSF52096">
    <property type="entry name" value="ClpP/crotonase"/>
    <property type="match status" value="2"/>
</dbReference>
<evidence type="ECO:0000256" key="8">
    <source>
        <dbReference type="SAM" id="MobiDB-lite"/>
    </source>
</evidence>